<dbReference type="GO" id="GO:0005762">
    <property type="term" value="C:mitochondrial large ribosomal subunit"/>
    <property type="evidence" value="ECO:0007669"/>
    <property type="project" value="TreeGrafter"/>
</dbReference>
<dbReference type="SUPFAM" id="SSF143800">
    <property type="entry name" value="L28p-like"/>
    <property type="match status" value="1"/>
</dbReference>
<evidence type="ECO:0000313" key="5">
    <source>
        <dbReference type="Proteomes" id="UP000732380"/>
    </source>
</evidence>
<reference evidence="4 5" key="1">
    <citation type="journal article" date="2020" name="bioRxiv">
        <title>Whole genome comparisons of ergot fungi reveals the divergence and evolution of species within the genus Claviceps are the result of varying mechanisms driving genome evolution and host range expansion.</title>
        <authorList>
            <person name="Wyka S.A."/>
            <person name="Mondo S.J."/>
            <person name="Liu M."/>
            <person name="Dettman J."/>
            <person name="Nalam V."/>
            <person name="Broders K.D."/>
        </authorList>
    </citation>
    <scope>NUCLEOTIDE SEQUENCE [LARGE SCALE GENOMIC DNA]</scope>
    <source>
        <strain evidence="4 5">LM576</strain>
    </source>
</reference>
<evidence type="ECO:0000313" key="4">
    <source>
        <dbReference type="EMBL" id="KAG6106611.1"/>
    </source>
</evidence>
<dbReference type="InterPro" id="IPR037147">
    <property type="entry name" value="Ribosomal_bL28_sf"/>
</dbReference>
<dbReference type="PANTHER" id="PTHR13528:SF2">
    <property type="entry name" value="LARGE RIBOSOMAL SUBUNIT PROTEIN BL28M"/>
    <property type="match status" value="1"/>
</dbReference>
<dbReference type="Proteomes" id="UP000732380">
    <property type="component" value="Unassembled WGS sequence"/>
</dbReference>
<keyword evidence="2" id="KW-0689">Ribosomal protein</keyword>
<gene>
    <name evidence="4" type="ORF">E4U13_007376</name>
</gene>
<name>A0A9P7PUB4_9HYPO</name>
<evidence type="ECO:0008006" key="6">
    <source>
        <dbReference type="Google" id="ProtNLM"/>
    </source>
</evidence>
<dbReference type="Pfam" id="PF00830">
    <property type="entry name" value="Ribosomal_L28"/>
    <property type="match status" value="1"/>
</dbReference>
<dbReference type="GO" id="GO:0003735">
    <property type="term" value="F:structural constituent of ribosome"/>
    <property type="evidence" value="ECO:0007669"/>
    <property type="project" value="InterPro"/>
</dbReference>
<dbReference type="Gene3D" id="2.30.170.40">
    <property type="entry name" value="Ribosomal protein L28/L24"/>
    <property type="match status" value="1"/>
</dbReference>
<evidence type="ECO:0000256" key="1">
    <source>
        <dbReference type="ARBA" id="ARBA00008760"/>
    </source>
</evidence>
<proteinExistence type="inferred from homology"/>
<dbReference type="PANTHER" id="PTHR13528">
    <property type="entry name" value="39S RIBOSOMAL PROTEIN L28, MITOCHONDRIAL"/>
    <property type="match status" value="1"/>
</dbReference>
<comment type="similarity">
    <text evidence="1">Belongs to the bacterial ribosomal protein bL28 family.</text>
</comment>
<evidence type="ECO:0000256" key="3">
    <source>
        <dbReference type="ARBA" id="ARBA00023274"/>
    </source>
</evidence>
<accession>A0A9P7PUB4</accession>
<protein>
    <recommendedName>
        <fullName evidence="6">50S ribosomal protein L24</fullName>
    </recommendedName>
</protein>
<organism evidence="4 5">
    <name type="scientific">Claviceps humidiphila</name>
    <dbReference type="NCBI Taxonomy" id="1294629"/>
    <lineage>
        <taxon>Eukaryota</taxon>
        <taxon>Fungi</taxon>
        <taxon>Dikarya</taxon>
        <taxon>Ascomycota</taxon>
        <taxon>Pezizomycotina</taxon>
        <taxon>Sordariomycetes</taxon>
        <taxon>Hypocreomycetidae</taxon>
        <taxon>Hypocreales</taxon>
        <taxon>Clavicipitaceae</taxon>
        <taxon>Claviceps</taxon>
    </lineage>
</organism>
<keyword evidence="5" id="KW-1185">Reference proteome</keyword>
<sequence>MWTAAPLSSVPRAVSRSTTRISAFSKTIPSSSSSSSSMPSNPFPLLPSISTAARTLIGRPRCDGPILSLSRAFTTSTPQLTKTIKPHLLPTKLIPPYPFGERRVYKQSNCGLYGSARIRFGNTVMRKWNTRSPRFWRPNLHVKTFYSPALGANIKTKLTLRVLKTIRREGGIENYILKSKLARIKDLGPSGWALRWILMQTQTIQKQFNEERLALGLETKPIENRDDVIQFALDAATPGPLSTRSWATLQELRATTADAFVLGDDGSGAVEAAKELSDEDEVTLLQELEHDNVAKQNSSVSVKSP</sequence>
<dbReference type="InterPro" id="IPR034704">
    <property type="entry name" value="Ribosomal_bL28/bL31-like_sf"/>
</dbReference>
<comment type="caution">
    <text evidence="4">The sequence shown here is derived from an EMBL/GenBank/DDBJ whole genome shotgun (WGS) entry which is preliminary data.</text>
</comment>
<keyword evidence="3" id="KW-0687">Ribonucleoprotein</keyword>
<evidence type="ECO:0000256" key="2">
    <source>
        <dbReference type="ARBA" id="ARBA00022980"/>
    </source>
</evidence>
<dbReference type="AlphaFoldDB" id="A0A9P7PUB4"/>
<dbReference type="InterPro" id="IPR026569">
    <property type="entry name" value="Ribosomal_bL28"/>
</dbReference>
<dbReference type="EMBL" id="SRQM01000716">
    <property type="protein sequence ID" value="KAG6106611.1"/>
    <property type="molecule type" value="Genomic_DNA"/>
</dbReference>